<reference evidence="3 4" key="1">
    <citation type="submission" date="2019-01" db="EMBL/GenBank/DDBJ databases">
        <title>A draft genome assembly of the solar-powered sea slug Elysia chlorotica.</title>
        <authorList>
            <person name="Cai H."/>
            <person name="Li Q."/>
            <person name="Fang X."/>
            <person name="Li J."/>
            <person name="Curtis N.E."/>
            <person name="Altenburger A."/>
            <person name="Shibata T."/>
            <person name="Feng M."/>
            <person name="Maeda T."/>
            <person name="Schwartz J.A."/>
            <person name="Shigenobu S."/>
            <person name="Lundholm N."/>
            <person name="Nishiyama T."/>
            <person name="Yang H."/>
            <person name="Hasebe M."/>
            <person name="Li S."/>
            <person name="Pierce S.K."/>
            <person name="Wang J."/>
        </authorList>
    </citation>
    <scope>NUCLEOTIDE SEQUENCE [LARGE SCALE GENOMIC DNA]</scope>
    <source>
        <strain evidence="3">EC2010</strain>
        <tissue evidence="3">Whole organism of an adult</tissue>
    </source>
</reference>
<gene>
    <name evidence="3" type="ORF">EGW08_019473</name>
</gene>
<dbReference type="InterPro" id="IPR014756">
    <property type="entry name" value="Ig_E-set"/>
</dbReference>
<dbReference type="PANTHER" id="PTHR11188">
    <property type="entry name" value="ARRESTIN DOMAIN CONTAINING PROTEIN"/>
    <property type="match status" value="1"/>
</dbReference>
<evidence type="ECO:0000256" key="1">
    <source>
        <dbReference type="ARBA" id="ARBA00005298"/>
    </source>
</evidence>
<dbReference type="STRING" id="188477.A0A3S0ZQ78"/>
<dbReference type="Gene3D" id="2.60.40.640">
    <property type="match status" value="2"/>
</dbReference>
<evidence type="ECO:0000313" key="3">
    <source>
        <dbReference type="EMBL" id="RUS72755.1"/>
    </source>
</evidence>
<dbReference type="PANTHER" id="PTHR11188:SF176">
    <property type="entry name" value="ARRESTIN DOMAIN-CONTAINING PROTEIN 1"/>
    <property type="match status" value="1"/>
</dbReference>
<keyword evidence="4" id="KW-1185">Reference proteome</keyword>
<sequence length="401" mass="44162">MGKLDAFVITFSNPSGVFYAGTVLEGCVTVVLKDSMEMRGIRLTFEGGSHVSWTETRETGTGDNKSTEHVTYSASEKYFDQEVLLHGIWPSQGRSTTKLPEGVHTFPFQFHLPPGLPSSFEAGEGNIRYLIKCKIDKPWKHDHKTKRPFTIIGILDLNSDLTNSQRVQGIKEKRLCCLCCKSGPISVSFHLDQKGFVPGEVIRPMAEISNGSSRKMNKSFVELKMITTLYAEGSTHVTNKTVARLTRPSIEGHSEDVWSGEEIVIPPLPPSFLLGCKIIDVKYIVQLSVDPAGPAIDLKIPLDVVIGTIPLMSVVQQRPPMAPVGFDGVSSWPTVPSPDSGIAQYPPNMPPPSYNESITGRVSIKDTDDEYTHGDLSFAPSYTYYNWGRTPSAMPEPMGKQ</sequence>
<dbReference type="Pfam" id="PF00339">
    <property type="entry name" value="Arrestin_N"/>
    <property type="match status" value="1"/>
</dbReference>
<dbReference type="SUPFAM" id="SSF81296">
    <property type="entry name" value="E set domains"/>
    <property type="match status" value="2"/>
</dbReference>
<dbReference type="InterPro" id="IPR011021">
    <property type="entry name" value="Arrestin-like_N"/>
</dbReference>
<dbReference type="Proteomes" id="UP000271974">
    <property type="component" value="Unassembled WGS sequence"/>
</dbReference>
<dbReference type="Pfam" id="PF02752">
    <property type="entry name" value="Arrestin_C"/>
    <property type="match status" value="1"/>
</dbReference>
<evidence type="ECO:0000313" key="4">
    <source>
        <dbReference type="Proteomes" id="UP000271974"/>
    </source>
</evidence>
<dbReference type="InterPro" id="IPR014752">
    <property type="entry name" value="Arrestin-like_C"/>
</dbReference>
<dbReference type="EMBL" id="RQTK01001022">
    <property type="protein sequence ID" value="RUS72755.1"/>
    <property type="molecule type" value="Genomic_DNA"/>
</dbReference>
<dbReference type="AlphaFoldDB" id="A0A3S0ZQ78"/>
<proteinExistence type="inferred from homology"/>
<dbReference type="OrthoDB" id="2333384at2759"/>
<dbReference type="GO" id="GO:0015031">
    <property type="term" value="P:protein transport"/>
    <property type="evidence" value="ECO:0007669"/>
    <property type="project" value="TreeGrafter"/>
</dbReference>
<comment type="similarity">
    <text evidence="1">Belongs to the arrestin family.</text>
</comment>
<protein>
    <recommendedName>
        <fullName evidence="2">Arrestin C-terminal-like domain-containing protein</fullName>
    </recommendedName>
</protein>
<dbReference type="GO" id="GO:0005737">
    <property type="term" value="C:cytoplasm"/>
    <property type="evidence" value="ECO:0007669"/>
    <property type="project" value="TreeGrafter"/>
</dbReference>
<dbReference type="InterPro" id="IPR011022">
    <property type="entry name" value="Arrestin_C-like"/>
</dbReference>
<name>A0A3S0ZQ78_ELYCH</name>
<organism evidence="3 4">
    <name type="scientific">Elysia chlorotica</name>
    <name type="common">Eastern emerald elysia</name>
    <name type="synonym">Sea slug</name>
    <dbReference type="NCBI Taxonomy" id="188477"/>
    <lineage>
        <taxon>Eukaryota</taxon>
        <taxon>Metazoa</taxon>
        <taxon>Spiralia</taxon>
        <taxon>Lophotrochozoa</taxon>
        <taxon>Mollusca</taxon>
        <taxon>Gastropoda</taxon>
        <taxon>Heterobranchia</taxon>
        <taxon>Euthyneura</taxon>
        <taxon>Panpulmonata</taxon>
        <taxon>Sacoglossa</taxon>
        <taxon>Placobranchoidea</taxon>
        <taxon>Plakobranchidae</taxon>
        <taxon>Elysia</taxon>
    </lineage>
</organism>
<evidence type="ECO:0000259" key="2">
    <source>
        <dbReference type="SMART" id="SM01017"/>
    </source>
</evidence>
<comment type="caution">
    <text evidence="3">The sequence shown here is derived from an EMBL/GenBank/DDBJ whole genome shotgun (WGS) entry which is preliminary data.</text>
</comment>
<dbReference type="SMART" id="SM01017">
    <property type="entry name" value="Arrestin_C"/>
    <property type="match status" value="1"/>
</dbReference>
<accession>A0A3S0ZQ78</accession>
<feature type="domain" description="Arrestin C-terminal-like" evidence="2">
    <location>
        <begin position="181"/>
        <end position="311"/>
    </location>
</feature>
<dbReference type="InterPro" id="IPR050357">
    <property type="entry name" value="Arrestin_domain-protein"/>
</dbReference>